<evidence type="ECO:0000256" key="1">
    <source>
        <dbReference type="SAM" id="MobiDB-lite"/>
    </source>
</evidence>
<reference evidence="3 4" key="1">
    <citation type="journal article" date="2018" name="BMC Genomics">
        <title>Genomic comparison of Trypanosoma conorhini and Trypanosoma rangeli to Trypanosoma cruzi strains of high and low virulence.</title>
        <authorList>
            <person name="Bradwell K.R."/>
            <person name="Koparde V.N."/>
            <person name="Matveyev A.V."/>
            <person name="Serrano M.G."/>
            <person name="Alves J.M."/>
            <person name="Parikh H."/>
            <person name="Huang B."/>
            <person name="Lee V."/>
            <person name="Espinosa-Alvarez O."/>
            <person name="Ortiz P.A."/>
            <person name="Costa-Martins A.G."/>
            <person name="Teixeira M.M."/>
            <person name="Buck G.A."/>
        </authorList>
    </citation>
    <scope>NUCLEOTIDE SEQUENCE [LARGE SCALE GENOMIC DNA]</scope>
    <source>
        <strain evidence="3 4">AM80</strain>
    </source>
</reference>
<keyword evidence="2" id="KW-0812">Transmembrane</keyword>
<dbReference type="OMA" id="NTFRERD"/>
<dbReference type="EMBL" id="MKGL01000033">
    <property type="protein sequence ID" value="RNF10341.1"/>
    <property type="molecule type" value="Genomic_DNA"/>
</dbReference>
<comment type="caution">
    <text evidence="3">The sequence shown here is derived from an EMBL/GenBank/DDBJ whole genome shotgun (WGS) entry which is preliminary data.</text>
</comment>
<proteinExistence type="predicted"/>
<evidence type="ECO:0000313" key="4">
    <source>
        <dbReference type="Proteomes" id="UP000283634"/>
    </source>
</evidence>
<name>A0A422NY37_TRYRA</name>
<gene>
    <name evidence="3" type="ORF">TraAM80_01701</name>
</gene>
<evidence type="ECO:0000256" key="2">
    <source>
        <dbReference type="SAM" id="Phobius"/>
    </source>
</evidence>
<dbReference type="OrthoDB" id="245803at2759"/>
<dbReference type="VEuPathDB" id="TriTrypDB:TRSC58_03393"/>
<dbReference type="VEuPathDB" id="TriTrypDB:TRSC58_02369"/>
<keyword evidence="4" id="KW-1185">Reference proteome</keyword>
<keyword evidence="2" id="KW-1133">Transmembrane helix</keyword>
<accession>A0A422NY37</accession>
<feature type="region of interest" description="Disordered" evidence="1">
    <location>
        <begin position="1"/>
        <end position="48"/>
    </location>
</feature>
<feature type="region of interest" description="Disordered" evidence="1">
    <location>
        <begin position="568"/>
        <end position="587"/>
    </location>
</feature>
<feature type="compositionally biased region" description="Polar residues" evidence="1">
    <location>
        <begin position="37"/>
        <end position="48"/>
    </location>
</feature>
<dbReference type="AlphaFoldDB" id="A0A422NY37"/>
<feature type="transmembrane region" description="Helical" evidence="2">
    <location>
        <begin position="274"/>
        <end position="294"/>
    </location>
</feature>
<feature type="transmembrane region" description="Helical" evidence="2">
    <location>
        <begin position="314"/>
        <end position="332"/>
    </location>
</feature>
<dbReference type="RefSeq" id="XP_029241498.1">
    <property type="nucleotide sequence ID" value="XM_029378733.1"/>
</dbReference>
<protein>
    <submittedName>
        <fullName evidence="3">Uncharacterized protein</fullName>
    </submittedName>
</protein>
<keyword evidence="2" id="KW-0472">Membrane</keyword>
<dbReference type="Proteomes" id="UP000283634">
    <property type="component" value="Unassembled WGS sequence"/>
</dbReference>
<dbReference type="GeneID" id="40325634"/>
<evidence type="ECO:0000313" key="3">
    <source>
        <dbReference type="EMBL" id="RNF10341.1"/>
    </source>
</evidence>
<organism evidence="3 4">
    <name type="scientific">Trypanosoma rangeli</name>
    <dbReference type="NCBI Taxonomy" id="5698"/>
    <lineage>
        <taxon>Eukaryota</taxon>
        <taxon>Discoba</taxon>
        <taxon>Euglenozoa</taxon>
        <taxon>Kinetoplastea</taxon>
        <taxon>Metakinetoplastina</taxon>
        <taxon>Trypanosomatida</taxon>
        <taxon>Trypanosomatidae</taxon>
        <taxon>Trypanosoma</taxon>
        <taxon>Herpetosoma</taxon>
    </lineage>
</organism>
<sequence>MKRALNPNAGEFHPTGGRLNTFRERDSRSSSLKGSSVPATASSPQHNTANTIDTTSCFLSDDNVEACHFIPVTRPLVDCRAAFYEHSESTRCKQMEFERLLRLGFFGAHETNELSISSASVSGEHRAFWLSYSTAYFRMAHEVVQEVELGTLNPTNQSLSAASTPSRNSLKESGFARTTEELQRQRDFLRELYLAKVRPLVPYSIRKQLALHAKRSSAVSHEDVLKAVNYVLDIFFLFTRLQFLRFLDASSGLSYSACVQFLTKLRERLLKSEVAEPFLGVVLVLMLISTVHITSAQRAMETATSETSFLRLKVQWLFCRYFPALVVAFLSGSPLQSVEELRHALLATSQDGSLSMLQACPAAIVAIQELISYNKKTAVLWSVTLSEVVNFVLQHLSQTDRAKRCSSSITFLLSEPTALDDYMHVRWPTVLASLLEAVNVAVEEKDLQDVSHPQGEMNARSKEFHALAMKSALASGGSEYETVYFSLLTLANMECFTATELSWLLAALEDSYTAGGHPSAMDAFLSCTVRASLAPAARELLDVLRALMRGGNRPLQLQALMEFKGVMGGQQKPVPPKGTPMEPSREP</sequence>